<dbReference type="PANTHER" id="PTHR30204:SF69">
    <property type="entry name" value="MERR-FAMILY TRANSCRIPTIONAL REGULATOR"/>
    <property type="match status" value="1"/>
</dbReference>
<reference evidence="6 7" key="1">
    <citation type="journal article" date="2014" name="Antonie Van Leeuwenhoek">
        <title>Fictibacillus enclensis sp. nov., isolated from marine sediment.</title>
        <authorList>
            <person name="Dastager S.G."/>
            <person name="Mawlankar R."/>
            <person name="Srinivasan K."/>
            <person name="Tang S.K."/>
            <person name="Lee J.C."/>
            <person name="Ramana V.V."/>
            <person name="Shouche Y.S."/>
        </authorList>
    </citation>
    <scope>NUCLEOTIDE SEQUENCE [LARGE SCALE GENOMIC DNA]</scope>
    <source>
        <strain evidence="6 7">NIO-1003</strain>
    </source>
</reference>
<evidence type="ECO:0000256" key="4">
    <source>
        <dbReference type="ARBA" id="ARBA00023163"/>
    </source>
</evidence>
<name>A0A0V8JA65_9BACL</name>
<keyword evidence="7" id="KW-1185">Reference proteome</keyword>
<sequence>MERYFSISEMASIHGVSRQTLIYYDKIELFQPVHIDENGYRFYAAEQIPFLREICFLKSIGIKLNDIKEHIGNRNLTSAISLLEYHHDLLQREIDSLQKAKMFIQQRLGKYSEASRFKSDLDQPVIEQFPERKVVFVPFENEICRKELHVTLMKAWHILSQQEMLPSDGFGTLILKDQLGTNQVFKGAGIFTALPLDDTVTEQLRILPAGQYACMYKYGMPYETQCLKELVQWIEEQGYRITGDVIDACLLDTTFYETEQNVDFCQLQIPVEKMV</sequence>
<keyword evidence="4" id="KW-0804">Transcription</keyword>
<dbReference type="RefSeq" id="WP_061972375.1">
    <property type="nucleotide sequence ID" value="NZ_CP126109.1"/>
</dbReference>
<dbReference type="InterPro" id="IPR047057">
    <property type="entry name" value="MerR_fam"/>
</dbReference>
<dbReference type="InterPro" id="IPR011256">
    <property type="entry name" value="Reg_factor_effector_dom_sf"/>
</dbReference>
<dbReference type="OrthoDB" id="9773308at2"/>
<accession>A0A0V8JA65</accession>
<evidence type="ECO:0000259" key="5">
    <source>
        <dbReference type="PROSITE" id="PS50937"/>
    </source>
</evidence>
<dbReference type="SUPFAM" id="SSF46955">
    <property type="entry name" value="Putative DNA-binding domain"/>
    <property type="match status" value="1"/>
</dbReference>
<keyword evidence="3" id="KW-0238">DNA-binding</keyword>
<dbReference type="GO" id="GO:0003677">
    <property type="term" value="F:DNA binding"/>
    <property type="evidence" value="ECO:0007669"/>
    <property type="project" value="UniProtKB-KW"/>
</dbReference>
<keyword evidence="2" id="KW-0805">Transcription regulation</keyword>
<dbReference type="Proteomes" id="UP000054099">
    <property type="component" value="Unassembled WGS sequence"/>
</dbReference>
<dbReference type="Gene3D" id="1.10.1660.10">
    <property type="match status" value="1"/>
</dbReference>
<evidence type="ECO:0000313" key="6">
    <source>
        <dbReference type="EMBL" id="KSU83536.1"/>
    </source>
</evidence>
<evidence type="ECO:0000256" key="2">
    <source>
        <dbReference type="ARBA" id="ARBA00023015"/>
    </source>
</evidence>
<dbReference type="SUPFAM" id="SSF55136">
    <property type="entry name" value="Probable bacterial effector-binding domain"/>
    <property type="match status" value="1"/>
</dbReference>
<dbReference type="InterPro" id="IPR000551">
    <property type="entry name" value="MerR-type_HTH_dom"/>
</dbReference>
<dbReference type="PANTHER" id="PTHR30204">
    <property type="entry name" value="REDOX-CYCLING DRUG-SENSING TRANSCRIPTIONAL ACTIVATOR SOXR"/>
    <property type="match status" value="1"/>
</dbReference>
<dbReference type="GO" id="GO:0003700">
    <property type="term" value="F:DNA-binding transcription factor activity"/>
    <property type="evidence" value="ECO:0007669"/>
    <property type="project" value="InterPro"/>
</dbReference>
<protein>
    <submittedName>
        <fullName evidence="6">MerR family transcriptional regulator</fullName>
    </submittedName>
</protein>
<keyword evidence="1" id="KW-0678">Repressor</keyword>
<feature type="domain" description="HTH merR-type" evidence="5">
    <location>
        <begin position="4"/>
        <end position="73"/>
    </location>
</feature>
<evidence type="ECO:0000256" key="3">
    <source>
        <dbReference type="ARBA" id="ARBA00023125"/>
    </source>
</evidence>
<comment type="caution">
    <text evidence="6">The sequence shown here is derived from an EMBL/GenBank/DDBJ whole genome shotgun (WGS) entry which is preliminary data.</text>
</comment>
<dbReference type="Pfam" id="PF13411">
    <property type="entry name" value="MerR_1"/>
    <property type="match status" value="1"/>
</dbReference>
<organism evidence="6 7">
    <name type="scientific">Fictibacillus enclensis</name>
    <dbReference type="NCBI Taxonomy" id="1017270"/>
    <lineage>
        <taxon>Bacteria</taxon>
        <taxon>Bacillati</taxon>
        <taxon>Bacillota</taxon>
        <taxon>Bacilli</taxon>
        <taxon>Bacillales</taxon>
        <taxon>Fictibacillaceae</taxon>
        <taxon>Fictibacillus</taxon>
    </lineage>
</organism>
<evidence type="ECO:0000256" key="1">
    <source>
        <dbReference type="ARBA" id="ARBA00022491"/>
    </source>
</evidence>
<dbReference type="AlphaFoldDB" id="A0A0V8JA65"/>
<dbReference type="InterPro" id="IPR009061">
    <property type="entry name" value="DNA-bd_dom_put_sf"/>
</dbReference>
<evidence type="ECO:0000313" key="7">
    <source>
        <dbReference type="Proteomes" id="UP000054099"/>
    </source>
</evidence>
<dbReference type="SMART" id="SM00422">
    <property type="entry name" value="HTH_MERR"/>
    <property type="match status" value="1"/>
</dbReference>
<dbReference type="EMBL" id="LNQN01000002">
    <property type="protein sequence ID" value="KSU83536.1"/>
    <property type="molecule type" value="Genomic_DNA"/>
</dbReference>
<proteinExistence type="predicted"/>
<dbReference type="Gene3D" id="3.20.80.10">
    <property type="entry name" value="Regulatory factor, effector binding domain"/>
    <property type="match status" value="1"/>
</dbReference>
<gene>
    <name evidence="6" type="ORF">AS030_13330</name>
</gene>
<dbReference type="PROSITE" id="PS50937">
    <property type="entry name" value="HTH_MERR_2"/>
    <property type="match status" value="1"/>
</dbReference>